<evidence type="ECO:0000313" key="2">
    <source>
        <dbReference type="EMBL" id="MBO8195391.1"/>
    </source>
</evidence>
<evidence type="ECO:0000313" key="3">
    <source>
        <dbReference type="Proteomes" id="UP001519064"/>
    </source>
</evidence>
<dbReference type="EMBL" id="JADKMA010000187">
    <property type="protein sequence ID" value="MBO8195391.1"/>
    <property type="molecule type" value="Genomic_DNA"/>
</dbReference>
<dbReference type="Proteomes" id="UP001519064">
    <property type="component" value="Unassembled WGS sequence"/>
</dbReference>
<dbReference type="RefSeq" id="WP_209242628.1">
    <property type="nucleotide sequence ID" value="NZ_JADKMA010000187.1"/>
</dbReference>
<sequence>MTGMAQTYDDADGPTARGTTSDHPGEQGAADPIRLLEIREAPLSVDEVFTAVGDDAAGGTALFVGTVRNHDGGTDVARLGYSSHPSAQAELRRVAEKVVADHPVRALAAVHRVGDLEVGDLAVVVAVSCPHRAEAFDACRKLIDDLKHEVPIWKHQTFSDGTEEWVGV</sequence>
<evidence type="ECO:0000256" key="1">
    <source>
        <dbReference type="SAM" id="MobiDB-lite"/>
    </source>
</evidence>
<reference evidence="2 3" key="1">
    <citation type="submission" date="2020-11" db="EMBL/GenBank/DDBJ databases">
        <title>Streptomyces spirodelae sp. nov., isolated from duckweed.</title>
        <authorList>
            <person name="Saimee Y."/>
            <person name="Duangmal K."/>
        </authorList>
    </citation>
    <scope>NUCLEOTIDE SEQUENCE [LARGE SCALE GENOMIC DNA]</scope>
    <source>
        <strain evidence="2 3">S16-07</strain>
    </source>
</reference>
<dbReference type="PANTHER" id="PTHR23404">
    <property type="entry name" value="MOLYBDOPTERIN SYNTHASE RELATED"/>
    <property type="match status" value="1"/>
</dbReference>
<feature type="region of interest" description="Disordered" evidence="1">
    <location>
        <begin position="1"/>
        <end position="29"/>
    </location>
</feature>
<accession>A0ABS3XJA9</accession>
<dbReference type="InterPro" id="IPR036563">
    <property type="entry name" value="MoaE_sf"/>
</dbReference>
<comment type="caution">
    <text evidence="2">The sequence shown here is derived from an EMBL/GenBank/DDBJ whole genome shotgun (WGS) entry which is preliminary data.</text>
</comment>
<organism evidence="2 3">
    <name type="scientific">Streptomyces oryzae</name>
    <dbReference type="NCBI Taxonomy" id="1434886"/>
    <lineage>
        <taxon>Bacteria</taxon>
        <taxon>Bacillati</taxon>
        <taxon>Actinomycetota</taxon>
        <taxon>Actinomycetes</taxon>
        <taxon>Kitasatosporales</taxon>
        <taxon>Streptomycetaceae</taxon>
        <taxon>Streptomyces</taxon>
    </lineage>
</organism>
<gene>
    <name evidence="2" type="ORF">ITI46_27635</name>
</gene>
<dbReference type="Pfam" id="PF02391">
    <property type="entry name" value="MoaE"/>
    <property type="match status" value="1"/>
</dbReference>
<proteinExistence type="predicted"/>
<name>A0ABS3XJA9_9ACTN</name>
<dbReference type="Gene3D" id="3.90.1170.40">
    <property type="entry name" value="Molybdopterin biosynthesis MoaE subunit"/>
    <property type="match status" value="1"/>
</dbReference>
<protein>
    <submittedName>
        <fullName evidence="2">Molybdenum cofactor biosynthesis protein MoaE</fullName>
    </submittedName>
</protein>
<dbReference type="CDD" id="cd00756">
    <property type="entry name" value="MoaE"/>
    <property type="match status" value="1"/>
</dbReference>
<dbReference type="SUPFAM" id="SSF54690">
    <property type="entry name" value="Molybdopterin synthase subunit MoaE"/>
    <property type="match status" value="1"/>
</dbReference>
<dbReference type="InterPro" id="IPR003448">
    <property type="entry name" value="Mopterin_biosynth_MoaE"/>
</dbReference>
<keyword evidence="3" id="KW-1185">Reference proteome</keyword>